<evidence type="ECO:0000313" key="12">
    <source>
        <dbReference type="EMBL" id="VGO19259.1"/>
    </source>
</evidence>
<dbReference type="GO" id="GO:0045493">
    <property type="term" value="P:xylan catabolic process"/>
    <property type="evidence" value="ECO:0007669"/>
    <property type="project" value="UniProtKB-KW"/>
</dbReference>
<evidence type="ECO:0000256" key="6">
    <source>
        <dbReference type="ARBA" id="ARBA00022801"/>
    </source>
</evidence>
<keyword evidence="13" id="KW-1185">Reference proteome</keyword>
<feature type="domain" description="GH10" evidence="11">
    <location>
        <begin position="277"/>
        <end position="558"/>
    </location>
</feature>
<reference evidence="12 13" key="1">
    <citation type="submission" date="2019-04" db="EMBL/GenBank/DDBJ databases">
        <authorList>
            <person name="Van Vliet M D."/>
        </authorList>
    </citation>
    <scope>NUCLEOTIDE SEQUENCE [LARGE SCALE GENOMIC DNA]</scope>
    <source>
        <strain evidence="12 13">F21</strain>
    </source>
</reference>
<dbReference type="Proteomes" id="UP000346198">
    <property type="component" value="Unassembled WGS sequence"/>
</dbReference>
<evidence type="ECO:0000256" key="3">
    <source>
        <dbReference type="ARBA" id="ARBA00012590"/>
    </source>
</evidence>
<gene>
    <name evidence="12" type="primary">rsgI6_3</name>
    <name evidence="12" type="ORF">SCARR_01316</name>
</gene>
<dbReference type="Pfam" id="PF00331">
    <property type="entry name" value="Glyco_hydro_10"/>
    <property type="match status" value="1"/>
</dbReference>
<dbReference type="EC" id="3.2.1.8" evidence="3"/>
<proteinExistence type="inferred from homology"/>
<dbReference type="Gene3D" id="3.20.20.80">
    <property type="entry name" value="Glycosidases"/>
    <property type="match status" value="1"/>
</dbReference>
<keyword evidence="7" id="KW-0119">Carbohydrate metabolism</keyword>
<comment type="catalytic activity">
    <reaction evidence="1">
        <text>Endohydrolysis of (1-&gt;4)-beta-D-xylosidic linkages in xylans.</text>
        <dbReference type="EC" id="3.2.1.8"/>
    </reaction>
</comment>
<dbReference type="GO" id="GO:0031176">
    <property type="term" value="F:endo-1,4-beta-xylanase activity"/>
    <property type="evidence" value="ECO:0007669"/>
    <property type="project" value="UniProtKB-EC"/>
</dbReference>
<dbReference type="AlphaFoldDB" id="A0A6C2UH50"/>
<evidence type="ECO:0000256" key="8">
    <source>
        <dbReference type="ARBA" id="ARBA00023295"/>
    </source>
</evidence>
<organism evidence="12 13">
    <name type="scientific">Pontiella sulfatireligans</name>
    <dbReference type="NCBI Taxonomy" id="2750658"/>
    <lineage>
        <taxon>Bacteria</taxon>
        <taxon>Pseudomonadati</taxon>
        <taxon>Kiritimatiellota</taxon>
        <taxon>Kiritimatiellia</taxon>
        <taxon>Kiritimatiellales</taxon>
        <taxon>Pontiellaceae</taxon>
        <taxon>Pontiella</taxon>
    </lineage>
</organism>
<evidence type="ECO:0000256" key="7">
    <source>
        <dbReference type="ARBA" id="ARBA00023277"/>
    </source>
</evidence>
<dbReference type="PANTHER" id="PTHR31490:SF88">
    <property type="entry name" value="BETA-XYLANASE"/>
    <property type="match status" value="1"/>
</dbReference>
<keyword evidence="6" id="KW-0378">Hydrolase</keyword>
<evidence type="ECO:0000256" key="5">
    <source>
        <dbReference type="ARBA" id="ARBA00022729"/>
    </source>
</evidence>
<keyword evidence="8" id="KW-0326">Glycosidase</keyword>
<keyword evidence="9" id="KW-0624">Polysaccharide degradation</keyword>
<evidence type="ECO:0000313" key="13">
    <source>
        <dbReference type="Proteomes" id="UP000346198"/>
    </source>
</evidence>
<dbReference type="SMART" id="SM00633">
    <property type="entry name" value="Glyco_10"/>
    <property type="match status" value="1"/>
</dbReference>
<name>A0A6C2UH50_9BACT</name>
<evidence type="ECO:0000256" key="2">
    <source>
        <dbReference type="ARBA" id="ARBA00007495"/>
    </source>
</evidence>
<feature type="chain" id="PRO_5025559810" description="endo-1,4-beta-xylanase" evidence="10">
    <location>
        <begin position="24"/>
        <end position="616"/>
    </location>
</feature>
<accession>A0A6C2UH50</accession>
<evidence type="ECO:0000256" key="10">
    <source>
        <dbReference type="SAM" id="SignalP"/>
    </source>
</evidence>
<dbReference type="EMBL" id="CAAHFH010000001">
    <property type="protein sequence ID" value="VGO19259.1"/>
    <property type="molecule type" value="Genomic_DNA"/>
</dbReference>
<evidence type="ECO:0000256" key="9">
    <source>
        <dbReference type="ARBA" id="ARBA00023326"/>
    </source>
</evidence>
<dbReference type="PROSITE" id="PS51760">
    <property type="entry name" value="GH10_2"/>
    <property type="match status" value="1"/>
</dbReference>
<keyword evidence="5 10" id="KW-0732">Signal</keyword>
<feature type="signal peptide" evidence="10">
    <location>
        <begin position="1"/>
        <end position="23"/>
    </location>
</feature>
<dbReference type="InterPro" id="IPR017853">
    <property type="entry name" value="GH"/>
</dbReference>
<evidence type="ECO:0000259" key="11">
    <source>
        <dbReference type="PROSITE" id="PS51760"/>
    </source>
</evidence>
<dbReference type="InterPro" id="IPR001000">
    <property type="entry name" value="GH10_dom"/>
</dbReference>
<keyword evidence="4" id="KW-0858">Xylan degradation</keyword>
<dbReference type="InterPro" id="IPR044846">
    <property type="entry name" value="GH10"/>
</dbReference>
<sequence length="616" mass="69281">MKVAIPSGLILSAALLSSLCGYAEGAGEWDFVSRVRNENAQPQRQALPVRLEPRSSGIMEYGPRWERPCAEAFKANEVYMLSVRARAIDPQAVGSVALKLAVSSPGKIRGKVRPVFRCGPVLSAEWETFSAPFSVPEDAAPGSLSLFLVHGWGDAAVEVADVQIENLGSEKPLQAYARKGRWYAGQEADAAWRLEAQSMIASNRMGTFSVQVLDAQGEPVKNARVVIEQQRHAYRFGTAVNSLLWRWIAPDAASNPQLQAEFKAYRAESGRKGLTFAQRQAEIQKYFEVLKADFNYAVFENALKWEAWSGAWDGFRQEDTFALTDWLHASGLDVKGHALVWPGWGHAPAWTKKMADRPEALNRLVHAHITDIGAAMNGRVAAFDVLNEAFNNHDYMDVMGSEVVGDWFRQADAVLPDAQLNVNDFLLMANGGYWTEKLDFYDALVGRLLDEQAPLEGIGFQSHFRHSFLTGPQRIWVLCDRFGRYGLPLVCSEFDVDLADEELQAAYTRDFLTAWFAHPDTQAFLQWGFWQDSHWLPYAGLYDRDWRMKPNAKIYRDLVYNQWWTGREEARSSDDGRVELRGFLGNYRITAHASGRKVVLENIELKKDGASLSMKL</sequence>
<protein>
    <recommendedName>
        <fullName evidence="3">endo-1,4-beta-xylanase</fullName>
        <ecNumber evidence="3">3.2.1.8</ecNumber>
    </recommendedName>
</protein>
<dbReference type="RefSeq" id="WP_136060674.1">
    <property type="nucleotide sequence ID" value="NZ_CAAHFH010000001.1"/>
</dbReference>
<dbReference type="PANTHER" id="PTHR31490">
    <property type="entry name" value="GLYCOSYL HYDROLASE"/>
    <property type="match status" value="1"/>
</dbReference>
<evidence type="ECO:0000256" key="1">
    <source>
        <dbReference type="ARBA" id="ARBA00000681"/>
    </source>
</evidence>
<dbReference type="SUPFAM" id="SSF51445">
    <property type="entry name" value="(Trans)glycosidases"/>
    <property type="match status" value="1"/>
</dbReference>
<comment type="similarity">
    <text evidence="2">Belongs to the glycosyl hydrolase 10 (cellulase F) family.</text>
</comment>
<evidence type="ECO:0000256" key="4">
    <source>
        <dbReference type="ARBA" id="ARBA00022651"/>
    </source>
</evidence>